<dbReference type="InParanoid" id="A0A263CVE9"/>
<reference evidence="1 2" key="1">
    <citation type="submission" date="2017-07" db="EMBL/GenBank/DDBJ databases">
        <title>Amycolatopsis antarcticus sp. nov., isolated from the surface of an Antarcticus brown macroalga.</title>
        <authorList>
            <person name="Wang J."/>
            <person name="Leiva S."/>
            <person name="Huang J."/>
            <person name="Huang Y."/>
        </authorList>
    </citation>
    <scope>NUCLEOTIDE SEQUENCE [LARGE SCALE GENOMIC DNA]</scope>
    <source>
        <strain evidence="1 2">AU-G6</strain>
    </source>
</reference>
<dbReference type="RefSeq" id="WP_094866255.1">
    <property type="nucleotide sequence ID" value="NZ_NKYE01000029.1"/>
</dbReference>
<evidence type="ECO:0008006" key="3">
    <source>
        <dbReference type="Google" id="ProtNLM"/>
    </source>
</evidence>
<name>A0A263CVE9_9PSEU</name>
<evidence type="ECO:0000313" key="2">
    <source>
        <dbReference type="Proteomes" id="UP000242444"/>
    </source>
</evidence>
<organism evidence="1 2">
    <name type="scientific">Amycolatopsis antarctica</name>
    <dbReference type="NCBI Taxonomy" id="1854586"/>
    <lineage>
        <taxon>Bacteria</taxon>
        <taxon>Bacillati</taxon>
        <taxon>Actinomycetota</taxon>
        <taxon>Actinomycetes</taxon>
        <taxon>Pseudonocardiales</taxon>
        <taxon>Pseudonocardiaceae</taxon>
        <taxon>Amycolatopsis</taxon>
    </lineage>
</organism>
<protein>
    <recommendedName>
        <fullName evidence="3">Resolvase/invertase-type recombinase catalytic domain-containing protein</fullName>
    </recommendedName>
</protein>
<comment type="caution">
    <text evidence="1">The sequence shown here is derived from an EMBL/GenBank/DDBJ whole genome shotgun (WGS) entry which is preliminary data.</text>
</comment>
<dbReference type="OrthoDB" id="4316418at2"/>
<keyword evidence="2" id="KW-1185">Reference proteome</keyword>
<dbReference type="AlphaFoldDB" id="A0A263CVE9"/>
<evidence type="ECO:0000313" key="1">
    <source>
        <dbReference type="EMBL" id="OZM69949.1"/>
    </source>
</evidence>
<accession>A0A263CVE9</accession>
<proteinExistence type="predicted"/>
<gene>
    <name evidence="1" type="ORF">CFN78_27770</name>
</gene>
<dbReference type="Proteomes" id="UP000242444">
    <property type="component" value="Unassembled WGS sequence"/>
</dbReference>
<dbReference type="EMBL" id="NKYE01000029">
    <property type="protein sequence ID" value="OZM69949.1"/>
    <property type="molecule type" value="Genomic_DNA"/>
</dbReference>
<sequence length="94" mass="10293">MPENADDGPLRQTEQALRGYAEQRGFCFPGIFFEFQPGAREGFGELMRELFRADAHHVIVPNLGHLASHALLRRMMILQLAATAGAGVLALDAS</sequence>